<dbReference type="GO" id="GO:0016491">
    <property type="term" value="F:oxidoreductase activity"/>
    <property type="evidence" value="ECO:0007669"/>
    <property type="project" value="InterPro"/>
</dbReference>
<dbReference type="PANTHER" id="PTHR34598:SF3">
    <property type="entry name" value="OXIDOREDUCTASE AN1597"/>
    <property type="match status" value="1"/>
</dbReference>
<dbReference type="OMA" id="QRRFRII"/>
<gene>
    <name evidence="2" type="ORF">HMPREF1120_08421</name>
</gene>
<evidence type="ECO:0008006" key="4">
    <source>
        <dbReference type="Google" id="ProtNLM"/>
    </source>
</evidence>
<dbReference type="VEuPathDB" id="FungiDB:HMPREF1120_08421"/>
<dbReference type="AlphaFoldDB" id="H6C8N1"/>
<dbReference type="RefSeq" id="XP_009160920.1">
    <property type="nucleotide sequence ID" value="XM_009162672.1"/>
</dbReference>
<dbReference type="InParanoid" id="H6C8N1"/>
<dbReference type="EMBL" id="JH226136">
    <property type="protein sequence ID" value="EHY60459.1"/>
    <property type="molecule type" value="Genomic_DNA"/>
</dbReference>
<evidence type="ECO:0000313" key="2">
    <source>
        <dbReference type="EMBL" id="EHY60459.1"/>
    </source>
</evidence>
<dbReference type="HOGENOM" id="CLU_042688_2_0_1"/>
<organism evidence="2 3">
    <name type="scientific">Exophiala dermatitidis (strain ATCC 34100 / CBS 525.76 / NIH/UT8656)</name>
    <name type="common">Black yeast</name>
    <name type="synonym">Wangiella dermatitidis</name>
    <dbReference type="NCBI Taxonomy" id="858893"/>
    <lineage>
        <taxon>Eukaryota</taxon>
        <taxon>Fungi</taxon>
        <taxon>Dikarya</taxon>
        <taxon>Ascomycota</taxon>
        <taxon>Pezizomycotina</taxon>
        <taxon>Eurotiomycetes</taxon>
        <taxon>Chaetothyriomycetidae</taxon>
        <taxon>Chaetothyriales</taxon>
        <taxon>Herpotrichiellaceae</taxon>
        <taxon>Exophiala</taxon>
    </lineage>
</organism>
<protein>
    <recommendedName>
        <fullName evidence="4">Methyltransferase</fullName>
    </recommendedName>
</protein>
<dbReference type="InterPro" id="IPR044053">
    <property type="entry name" value="AsaB-like"/>
</dbReference>
<comment type="similarity">
    <text evidence="1">Belongs to the asaB hydroxylase/desaturase family.</text>
</comment>
<dbReference type="eggNOG" id="ENOG502SPBJ">
    <property type="taxonomic scope" value="Eukaryota"/>
</dbReference>
<accession>H6C8N1</accession>
<keyword evidence="3" id="KW-1185">Reference proteome</keyword>
<dbReference type="STRING" id="858893.H6C8N1"/>
<name>H6C8N1_EXODN</name>
<evidence type="ECO:0000256" key="1">
    <source>
        <dbReference type="ARBA" id="ARBA00023604"/>
    </source>
</evidence>
<dbReference type="Proteomes" id="UP000007304">
    <property type="component" value="Unassembled WGS sequence"/>
</dbReference>
<evidence type="ECO:0000313" key="3">
    <source>
        <dbReference type="Proteomes" id="UP000007304"/>
    </source>
</evidence>
<reference evidence="2" key="1">
    <citation type="submission" date="2011-07" db="EMBL/GenBank/DDBJ databases">
        <title>The Genome Sequence of Exophiala (Wangiella) dermatitidis NIH/UT8656.</title>
        <authorList>
            <consortium name="The Broad Institute Genome Sequencing Platform"/>
            <person name="Cuomo C."/>
            <person name="Wang Z."/>
            <person name="Hunicke-Smith S."/>
            <person name="Szanislo P.J."/>
            <person name="Earl A."/>
            <person name="Young S.K."/>
            <person name="Zeng Q."/>
            <person name="Gargeya S."/>
            <person name="Fitzgerald M."/>
            <person name="Haas B."/>
            <person name="Abouelleil A."/>
            <person name="Alvarado L."/>
            <person name="Arachchi H.M."/>
            <person name="Berlin A."/>
            <person name="Brown A."/>
            <person name="Chapman S.B."/>
            <person name="Chen Z."/>
            <person name="Dunbar C."/>
            <person name="Freedman E."/>
            <person name="Gearin G."/>
            <person name="Gellesch M."/>
            <person name="Goldberg J."/>
            <person name="Griggs A."/>
            <person name="Gujja S."/>
            <person name="Heiman D."/>
            <person name="Howarth C."/>
            <person name="Larson L."/>
            <person name="Lui A."/>
            <person name="MacDonald P.J.P."/>
            <person name="Montmayeur A."/>
            <person name="Murphy C."/>
            <person name="Neiman D."/>
            <person name="Pearson M."/>
            <person name="Priest M."/>
            <person name="Roberts A."/>
            <person name="Saif S."/>
            <person name="Shea T."/>
            <person name="Shenoy N."/>
            <person name="Sisk P."/>
            <person name="Stolte C."/>
            <person name="Sykes S."/>
            <person name="Wortman J."/>
            <person name="Nusbaum C."/>
            <person name="Birren B."/>
        </authorList>
    </citation>
    <scope>NUCLEOTIDE SEQUENCE</scope>
    <source>
        <strain evidence="2">NIH/UT8656</strain>
    </source>
</reference>
<dbReference type="GeneID" id="20313060"/>
<sequence length="294" mass="33906">MASLAPCEPLDVKTQLNYFVWNDEFLTTKPYIALFNVPEGIDECNFETRPGPEETIHDMRGAEPNFTLDRHAFCIRRARLELDKFDRETVKREYLPWVERFLMTEIEGASEIVIFDWRLRSSMDRSDLADGTQVDLDDTSVCLGPVGAVHIAIDQSDQAAAIRVQRHMGSRASNLLNKKQRYRIINVWRPICDRVEDWPLAVCDGSTLSPPKMMVVDHVRRSHIGEAIYPIYDSRYRWHYLSQQRDDEILVMKMFDSEQGVAARHCAHTAFRPLGKGLPNPAPRESIEVRALVF</sequence>
<dbReference type="PANTHER" id="PTHR34598">
    <property type="entry name" value="BLL6449 PROTEIN"/>
    <property type="match status" value="1"/>
</dbReference>
<dbReference type="NCBIfam" id="NF041278">
    <property type="entry name" value="CmcJ_NvfI_EfuI"/>
    <property type="match status" value="1"/>
</dbReference>
<proteinExistence type="inferred from homology"/>